<dbReference type="AlphaFoldDB" id="A0AAD6FAT8"/>
<name>A0AAD6FAT8_9TELE</name>
<dbReference type="EMBL" id="JAPTMU010000018">
    <property type="protein sequence ID" value="KAJ4927836.1"/>
    <property type="molecule type" value="Genomic_DNA"/>
</dbReference>
<dbReference type="Proteomes" id="UP001219934">
    <property type="component" value="Unassembled WGS sequence"/>
</dbReference>
<proteinExistence type="predicted"/>
<protein>
    <submittedName>
        <fullName evidence="1">Uncharacterized protein</fullName>
    </submittedName>
</protein>
<evidence type="ECO:0000313" key="2">
    <source>
        <dbReference type="Proteomes" id="UP001219934"/>
    </source>
</evidence>
<keyword evidence="2" id="KW-1185">Reference proteome</keyword>
<sequence>MEPKVDSSYVAAVYEHTVIQTGDPRIPVSRSDALRNMQKNLDIYEVQAAKATKQEPFLTPSETQRQLVRQKSAQSWACSVPLSSAEEVPAEALQQNPHHIQQP</sequence>
<reference evidence="1" key="1">
    <citation type="submission" date="2022-11" db="EMBL/GenBank/DDBJ databases">
        <title>Chromosome-level genome of Pogonophryne albipinna.</title>
        <authorList>
            <person name="Jo E."/>
        </authorList>
    </citation>
    <scope>NUCLEOTIDE SEQUENCE</scope>
    <source>
        <strain evidence="1">SGF0006</strain>
        <tissue evidence="1">Muscle</tissue>
    </source>
</reference>
<accession>A0AAD6FAT8</accession>
<gene>
    <name evidence="1" type="ORF">JOQ06_015638</name>
</gene>
<comment type="caution">
    <text evidence="1">The sequence shown here is derived from an EMBL/GenBank/DDBJ whole genome shotgun (WGS) entry which is preliminary data.</text>
</comment>
<organism evidence="1 2">
    <name type="scientific">Pogonophryne albipinna</name>
    <dbReference type="NCBI Taxonomy" id="1090488"/>
    <lineage>
        <taxon>Eukaryota</taxon>
        <taxon>Metazoa</taxon>
        <taxon>Chordata</taxon>
        <taxon>Craniata</taxon>
        <taxon>Vertebrata</taxon>
        <taxon>Euteleostomi</taxon>
        <taxon>Actinopterygii</taxon>
        <taxon>Neopterygii</taxon>
        <taxon>Teleostei</taxon>
        <taxon>Neoteleostei</taxon>
        <taxon>Acanthomorphata</taxon>
        <taxon>Eupercaria</taxon>
        <taxon>Perciformes</taxon>
        <taxon>Notothenioidei</taxon>
        <taxon>Pogonophryne</taxon>
    </lineage>
</organism>
<evidence type="ECO:0000313" key="1">
    <source>
        <dbReference type="EMBL" id="KAJ4927836.1"/>
    </source>
</evidence>